<gene>
    <name evidence="2" type="ORF">B0T11DRAFT_288805</name>
</gene>
<organism evidence="2 3">
    <name type="scientific">Plectosphaerella cucumerina</name>
    <dbReference type="NCBI Taxonomy" id="40658"/>
    <lineage>
        <taxon>Eukaryota</taxon>
        <taxon>Fungi</taxon>
        <taxon>Dikarya</taxon>
        <taxon>Ascomycota</taxon>
        <taxon>Pezizomycotina</taxon>
        <taxon>Sordariomycetes</taxon>
        <taxon>Hypocreomycetidae</taxon>
        <taxon>Glomerellales</taxon>
        <taxon>Plectosphaerellaceae</taxon>
        <taxon>Plectosphaerella</taxon>
    </lineage>
</organism>
<sequence length="416" mass="45872">MAPDSVRIFTNFTSAIFESSAKLFSQQVKAVYHRHTYHASPDARNVVVIGGSFAGLQLAKRLSQSLPSGYRVVLVEKNSHFNFNFNFPRYSVVGDERKAFIPIGGAFGKSPDGSWEIVRDTVTSVTDREVLLESGQKLPYAYLAIATGFRQTLPARMVSTDRDESCDHIRDLRAKIERAEKIALSTDIRSVYPNKEILLIHSRDRLLTNFGKRLSDFVESKLESMSIKVMLGERPKLATGNDGKSTVGSDEKQETGMLVFKDNRKLSFDLIIPCTGAIPNTDFLSLFVPHLLSKTTGRILVRPTLQVEDDTHPNVFALGDISESEGPKMGRTAMAQADLVGENIVAMIQGKGLKEYVPQPIDGMLKLSLGINENVAYVPEGKGGDIMVPGKTKNIDLEVSQAWWYLGGDMKAELGG</sequence>
<dbReference type="Gene3D" id="3.50.50.100">
    <property type="match status" value="1"/>
</dbReference>
<keyword evidence="3" id="KW-1185">Reference proteome</keyword>
<proteinExistence type="predicted"/>
<dbReference type="Proteomes" id="UP000813385">
    <property type="component" value="Unassembled WGS sequence"/>
</dbReference>
<dbReference type="EMBL" id="JAGPXD010000005">
    <property type="protein sequence ID" value="KAH7354537.1"/>
    <property type="molecule type" value="Genomic_DNA"/>
</dbReference>
<dbReference type="GO" id="GO:0004174">
    <property type="term" value="F:electron-transferring-flavoprotein dehydrogenase activity"/>
    <property type="evidence" value="ECO:0007669"/>
    <property type="project" value="TreeGrafter"/>
</dbReference>
<dbReference type="GO" id="GO:0050660">
    <property type="term" value="F:flavin adenine dinucleotide binding"/>
    <property type="evidence" value="ECO:0007669"/>
    <property type="project" value="TreeGrafter"/>
</dbReference>
<dbReference type="GO" id="GO:0005737">
    <property type="term" value="C:cytoplasm"/>
    <property type="evidence" value="ECO:0007669"/>
    <property type="project" value="TreeGrafter"/>
</dbReference>
<dbReference type="Gene3D" id="3.50.50.60">
    <property type="entry name" value="FAD/NAD(P)-binding domain"/>
    <property type="match status" value="1"/>
</dbReference>
<comment type="caution">
    <text evidence="2">The sequence shown here is derived from an EMBL/GenBank/DDBJ whole genome shotgun (WGS) entry which is preliminary data.</text>
</comment>
<dbReference type="SUPFAM" id="SSF51905">
    <property type="entry name" value="FAD/NAD(P)-binding domain"/>
    <property type="match status" value="1"/>
</dbReference>
<dbReference type="OrthoDB" id="202203at2759"/>
<dbReference type="PANTHER" id="PTHR43735">
    <property type="entry name" value="APOPTOSIS-INDUCING FACTOR 1"/>
    <property type="match status" value="1"/>
</dbReference>
<evidence type="ECO:0000313" key="3">
    <source>
        <dbReference type="Proteomes" id="UP000813385"/>
    </source>
</evidence>
<evidence type="ECO:0000259" key="1">
    <source>
        <dbReference type="Pfam" id="PF07992"/>
    </source>
</evidence>
<dbReference type="InterPro" id="IPR036188">
    <property type="entry name" value="FAD/NAD-bd_sf"/>
</dbReference>
<evidence type="ECO:0000313" key="2">
    <source>
        <dbReference type="EMBL" id="KAH7354537.1"/>
    </source>
</evidence>
<name>A0A8K0T7D9_9PEZI</name>
<protein>
    <submittedName>
        <fullName evidence="2">Oxidoreductase</fullName>
    </submittedName>
</protein>
<dbReference type="AlphaFoldDB" id="A0A8K0T7D9"/>
<dbReference type="Pfam" id="PF07992">
    <property type="entry name" value="Pyr_redox_2"/>
    <property type="match status" value="1"/>
</dbReference>
<dbReference type="PANTHER" id="PTHR43735:SF5">
    <property type="entry name" value="FAD_NAD(P)-BINDING DOMAIN-CONTAINING PROTEIN"/>
    <property type="match status" value="1"/>
</dbReference>
<dbReference type="InterPro" id="IPR023753">
    <property type="entry name" value="FAD/NAD-binding_dom"/>
</dbReference>
<accession>A0A8K0T7D9</accession>
<feature type="domain" description="FAD/NAD(P)-binding" evidence="1">
    <location>
        <begin position="45"/>
        <end position="337"/>
    </location>
</feature>
<reference evidence="2" key="1">
    <citation type="journal article" date="2021" name="Nat. Commun.">
        <title>Genetic determinants of endophytism in the Arabidopsis root mycobiome.</title>
        <authorList>
            <person name="Mesny F."/>
            <person name="Miyauchi S."/>
            <person name="Thiergart T."/>
            <person name="Pickel B."/>
            <person name="Atanasova L."/>
            <person name="Karlsson M."/>
            <person name="Huettel B."/>
            <person name="Barry K.W."/>
            <person name="Haridas S."/>
            <person name="Chen C."/>
            <person name="Bauer D."/>
            <person name="Andreopoulos W."/>
            <person name="Pangilinan J."/>
            <person name="LaButti K."/>
            <person name="Riley R."/>
            <person name="Lipzen A."/>
            <person name="Clum A."/>
            <person name="Drula E."/>
            <person name="Henrissat B."/>
            <person name="Kohler A."/>
            <person name="Grigoriev I.V."/>
            <person name="Martin F.M."/>
            <person name="Hacquard S."/>
        </authorList>
    </citation>
    <scope>NUCLEOTIDE SEQUENCE</scope>
    <source>
        <strain evidence="2">MPI-CAGE-AT-0016</strain>
    </source>
</reference>